<dbReference type="PANTHER" id="PTHR30591:SF1">
    <property type="entry name" value="RECBCD ENZYME SUBUNIT RECC"/>
    <property type="match status" value="1"/>
</dbReference>
<evidence type="ECO:0000256" key="6">
    <source>
        <dbReference type="ARBA" id="ARBA00022839"/>
    </source>
</evidence>
<protein>
    <submittedName>
        <fullName evidence="11">PD-(D/E)XK nuclease family protein</fullName>
    </submittedName>
</protein>
<dbReference type="InterPro" id="IPR027417">
    <property type="entry name" value="P-loop_NTPase"/>
</dbReference>
<dbReference type="EMBL" id="DVJP01000085">
    <property type="protein sequence ID" value="HIS77716.1"/>
    <property type="molecule type" value="Genomic_DNA"/>
</dbReference>
<dbReference type="Pfam" id="PF21445">
    <property type="entry name" value="ADDB_N"/>
    <property type="match status" value="1"/>
</dbReference>
<gene>
    <name evidence="11" type="ORF">IAB51_13110</name>
</gene>
<keyword evidence="1" id="KW-0540">Nuclease</keyword>
<evidence type="ECO:0000313" key="12">
    <source>
        <dbReference type="Proteomes" id="UP000824002"/>
    </source>
</evidence>
<dbReference type="AlphaFoldDB" id="A0A9D1FPN8"/>
<evidence type="ECO:0000256" key="1">
    <source>
        <dbReference type="ARBA" id="ARBA00022722"/>
    </source>
</evidence>
<keyword evidence="5" id="KW-0347">Helicase</keyword>
<organism evidence="11 12">
    <name type="scientific">Candidatus Merdivicinus excrementipullorum</name>
    <dbReference type="NCBI Taxonomy" id="2840867"/>
    <lineage>
        <taxon>Bacteria</taxon>
        <taxon>Bacillati</taxon>
        <taxon>Bacillota</taxon>
        <taxon>Clostridia</taxon>
        <taxon>Eubacteriales</taxon>
        <taxon>Oscillospiraceae</taxon>
        <taxon>Oscillospiraceae incertae sedis</taxon>
        <taxon>Candidatus Merdivicinus</taxon>
    </lineage>
</organism>
<keyword evidence="7" id="KW-0067">ATP-binding</keyword>
<evidence type="ECO:0000259" key="10">
    <source>
        <dbReference type="PROSITE" id="PS51217"/>
    </source>
</evidence>
<dbReference type="GO" id="GO:0006310">
    <property type="term" value="P:DNA recombination"/>
    <property type="evidence" value="ECO:0007669"/>
    <property type="project" value="TreeGrafter"/>
</dbReference>
<keyword evidence="2" id="KW-0547">Nucleotide-binding</keyword>
<dbReference type="InterPro" id="IPR049035">
    <property type="entry name" value="ADDB_N"/>
</dbReference>
<evidence type="ECO:0000256" key="4">
    <source>
        <dbReference type="ARBA" id="ARBA00022801"/>
    </source>
</evidence>
<evidence type="ECO:0000256" key="3">
    <source>
        <dbReference type="ARBA" id="ARBA00022763"/>
    </source>
</evidence>
<dbReference type="InterPro" id="IPR014017">
    <property type="entry name" value="DNA_helicase_UvrD-like_C"/>
</dbReference>
<evidence type="ECO:0000313" key="11">
    <source>
        <dbReference type="EMBL" id="HIS77716.1"/>
    </source>
</evidence>
<dbReference type="GO" id="GO:0004527">
    <property type="term" value="F:exonuclease activity"/>
    <property type="evidence" value="ECO:0007669"/>
    <property type="project" value="UniProtKB-KW"/>
</dbReference>
<dbReference type="InterPro" id="IPR011604">
    <property type="entry name" value="PDDEXK-like_dom_sf"/>
</dbReference>
<accession>A0A9D1FPN8</accession>
<dbReference type="SUPFAM" id="SSF52540">
    <property type="entry name" value="P-loop containing nucleoside triphosphate hydrolases"/>
    <property type="match status" value="1"/>
</dbReference>
<proteinExistence type="predicted"/>
<dbReference type="GO" id="GO:0006281">
    <property type="term" value="P:DNA repair"/>
    <property type="evidence" value="ECO:0007669"/>
    <property type="project" value="UniProtKB-KW"/>
</dbReference>
<evidence type="ECO:0000256" key="2">
    <source>
        <dbReference type="ARBA" id="ARBA00022741"/>
    </source>
</evidence>
<dbReference type="Pfam" id="PF12705">
    <property type="entry name" value="PDDEXK_1"/>
    <property type="match status" value="1"/>
</dbReference>
<keyword evidence="3" id="KW-0227">DNA damage</keyword>
<reference evidence="11" key="1">
    <citation type="submission" date="2020-10" db="EMBL/GenBank/DDBJ databases">
        <authorList>
            <person name="Gilroy R."/>
        </authorList>
    </citation>
    <scope>NUCLEOTIDE SEQUENCE</scope>
    <source>
        <strain evidence="11">CHK199-13235</strain>
    </source>
</reference>
<evidence type="ECO:0000256" key="5">
    <source>
        <dbReference type="ARBA" id="ARBA00022806"/>
    </source>
</evidence>
<comment type="caution">
    <text evidence="11">The sequence shown here is derived from an EMBL/GenBank/DDBJ whole genome shotgun (WGS) entry which is preliminary data.</text>
</comment>
<dbReference type="Gene3D" id="3.40.50.300">
    <property type="entry name" value="P-loop containing nucleotide triphosphate hydrolases"/>
    <property type="match status" value="4"/>
</dbReference>
<sequence length="1114" mass="124806">MLRIIEGGAKTGKSTWVQTELLRLARQEGENTLLLFVPEQFSFETERAYVEALGLSMAGRVQVVSFQRFSENIFREFGGLAGEYAADTAKLLSMKLALRQCASQLETYGRLAARPDFPQKMVEAVAELKRAGLSGEELDKASAALPAGDLHNKLSDISLLWAVYEGVLSLRYLDELDDLSRAAALCAEHRWFAGKKVFFDGYQSFTAVQERLIGLMLSQGAEVTVTLPIGGEDSRFFVPRETEKRLRSLAYQAGESVPKPIVLREAHGFASGALRHFAGEILRTGPVPFPGENDAVECAGLFHEFDEAEFAAARILHYARENGYAFEEMAVLVRDMDKYAPLLEAAFERYGIPYTMDRVESVDILPLFRFCTHLIRAAASGNSREELLALLKCGVLEFPLEDAAAFESYTYVWNIDRGQFAEPFARNPSGFSPNPMTPKEEEELSGAESVRKLLISWLSAFFGAYEREHSWPRALYRVLEQMDLPAKTAGKILSLQKENRQKDADDLRRSWEVLMDILSTMDKVLGEEQMDLREFSSLFSVCAVGYDLGRIPQTLDSVLVGSAERVRLTGKKAVLILGANDREFPLLPSSGGIFTDPEREELVRLGLPLSGTADEKLLGERFVAWQALAAPTEKLTIAYSLGNLKGEEKYPSAIVSGFRAIFPKSPVWMPGHFTPEFYCVTPRAAFLQAVRRSGDNSVFSSSVREYLSRDPEYGPRYRFLEEARQGGRFQMDDLSLARRMFGGQRAISPSQVEQFYQCRFRYFCRYGLRLRSRSKAQLDPLSRGSILHFLLEKALSRGDFFTLPEKELETLVAELLGQYLEETLGGEQQTRRFLYLYRRMEESALRVLLALRAEFAQTEFVIAGLEEPIVPGGRISPITVEVPGASITLTGKIDRIDLLTKENGKYVRVVDYKTGRKEFSVSSVAEGLNLQMLLYLFSIWRGGKGAFSKAEPAGILYMPARPLEPKLGRHTDETEQREALESGFVMNGLLLNDQTVLWAMEKDLKGRFLPVAMGKNKLTGEKYLASLGDFENLEWYALRLIESMEGSLLAGEIAPDPISEDGRLPCEYCEFRAVCGHEDADACREVRKAGLDDIARIRRDFENGGIEDGSGMDS</sequence>
<dbReference type="InterPro" id="IPR038726">
    <property type="entry name" value="PDDEXK_AddAB-type"/>
</dbReference>
<keyword evidence="6" id="KW-0269">Exonuclease</keyword>
<dbReference type="Proteomes" id="UP000824002">
    <property type="component" value="Unassembled WGS sequence"/>
</dbReference>
<evidence type="ECO:0000256" key="9">
    <source>
        <dbReference type="ARBA" id="ARBA00023204"/>
    </source>
</evidence>
<evidence type="ECO:0000256" key="8">
    <source>
        <dbReference type="ARBA" id="ARBA00023125"/>
    </source>
</evidence>
<name>A0A9D1FPN8_9FIRM</name>
<keyword evidence="8" id="KW-0238">DNA-binding</keyword>
<feature type="domain" description="UvrD-like helicase C-terminal" evidence="10">
    <location>
        <begin position="260"/>
        <end position="549"/>
    </location>
</feature>
<keyword evidence="9" id="KW-0234">DNA repair</keyword>
<dbReference type="GO" id="GO:0005524">
    <property type="term" value="F:ATP binding"/>
    <property type="evidence" value="ECO:0007669"/>
    <property type="project" value="UniProtKB-KW"/>
</dbReference>
<dbReference type="GO" id="GO:0003677">
    <property type="term" value="F:DNA binding"/>
    <property type="evidence" value="ECO:0007669"/>
    <property type="project" value="UniProtKB-KW"/>
</dbReference>
<dbReference type="PANTHER" id="PTHR30591">
    <property type="entry name" value="RECBCD ENZYME SUBUNIT RECC"/>
    <property type="match status" value="1"/>
</dbReference>
<dbReference type="GO" id="GO:0004386">
    <property type="term" value="F:helicase activity"/>
    <property type="evidence" value="ECO:0007669"/>
    <property type="project" value="UniProtKB-KW"/>
</dbReference>
<dbReference type="PROSITE" id="PS51217">
    <property type="entry name" value="UVRD_HELICASE_CTER"/>
    <property type="match status" value="1"/>
</dbReference>
<keyword evidence="4" id="KW-0378">Hydrolase</keyword>
<reference evidence="11" key="2">
    <citation type="journal article" date="2021" name="PeerJ">
        <title>Extensive microbial diversity within the chicken gut microbiome revealed by metagenomics and culture.</title>
        <authorList>
            <person name="Gilroy R."/>
            <person name="Ravi A."/>
            <person name="Getino M."/>
            <person name="Pursley I."/>
            <person name="Horton D.L."/>
            <person name="Alikhan N.F."/>
            <person name="Baker D."/>
            <person name="Gharbi K."/>
            <person name="Hall N."/>
            <person name="Watson M."/>
            <person name="Adriaenssens E.M."/>
            <person name="Foster-Nyarko E."/>
            <person name="Jarju S."/>
            <person name="Secka A."/>
            <person name="Antonio M."/>
            <person name="Oren A."/>
            <person name="Chaudhuri R.R."/>
            <person name="La Ragione R."/>
            <person name="Hildebrand F."/>
            <person name="Pallen M.J."/>
        </authorList>
    </citation>
    <scope>NUCLEOTIDE SEQUENCE</scope>
    <source>
        <strain evidence="11">CHK199-13235</strain>
    </source>
</reference>
<dbReference type="Gene3D" id="3.90.320.10">
    <property type="match status" value="1"/>
</dbReference>
<evidence type="ECO:0000256" key="7">
    <source>
        <dbReference type="ARBA" id="ARBA00022840"/>
    </source>
</evidence>